<organism evidence="1 2">
    <name type="scientific">Daphnia magna</name>
    <dbReference type="NCBI Taxonomy" id="35525"/>
    <lineage>
        <taxon>Eukaryota</taxon>
        <taxon>Metazoa</taxon>
        <taxon>Ecdysozoa</taxon>
        <taxon>Arthropoda</taxon>
        <taxon>Crustacea</taxon>
        <taxon>Branchiopoda</taxon>
        <taxon>Diplostraca</taxon>
        <taxon>Cladocera</taxon>
        <taxon>Anomopoda</taxon>
        <taxon>Daphniidae</taxon>
        <taxon>Daphnia</taxon>
    </lineage>
</organism>
<accession>A0ABR0ABC9</accession>
<evidence type="ECO:0000313" key="1">
    <source>
        <dbReference type="EMBL" id="KAK4022444.1"/>
    </source>
</evidence>
<dbReference type="Proteomes" id="UP001234178">
    <property type="component" value="Unassembled WGS sequence"/>
</dbReference>
<protein>
    <submittedName>
        <fullName evidence="1">Uncharacterized protein</fullName>
    </submittedName>
</protein>
<name>A0ABR0ABC9_9CRUS</name>
<proteinExistence type="predicted"/>
<reference evidence="1 2" key="1">
    <citation type="journal article" date="2023" name="Nucleic Acids Res.">
        <title>The hologenome of Daphnia magna reveals possible DNA methylation and microbiome-mediated evolution of the host genome.</title>
        <authorList>
            <person name="Chaturvedi A."/>
            <person name="Li X."/>
            <person name="Dhandapani V."/>
            <person name="Marshall H."/>
            <person name="Kissane S."/>
            <person name="Cuenca-Cambronero M."/>
            <person name="Asole G."/>
            <person name="Calvet F."/>
            <person name="Ruiz-Romero M."/>
            <person name="Marangio P."/>
            <person name="Guigo R."/>
            <person name="Rago D."/>
            <person name="Mirbahai L."/>
            <person name="Eastwood N."/>
            <person name="Colbourne J.K."/>
            <person name="Zhou J."/>
            <person name="Mallon E."/>
            <person name="Orsini L."/>
        </authorList>
    </citation>
    <scope>NUCLEOTIDE SEQUENCE [LARGE SCALE GENOMIC DNA]</scope>
    <source>
        <strain evidence="1">LRV0_1</strain>
    </source>
</reference>
<dbReference type="EMBL" id="JAOYFB010000037">
    <property type="protein sequence ID" value="KAK4022444.1"/>
    <property type="molecule type" value="Genomic_DNA"/>
</dbReference>
<evidence type="ECO:0000313" key="2">
    <source>
        <dbReference type="Proteomes" id="UP001234178"/>
    </source>
</evidence>
<comment type="caution">
    <text evidence="1">The sequence shown here is derived from an EMBL/GenBank/DDBJ whole genome shotgun (WGS) entry which is preliminary data.</text>
</comment>
<sequence length="60" mass="6952">MKGDITQKPCGRSWAYVADLNRINSCVVLDETEHKISCSDTDKHIFQWEEEKLRALDGNR</sequence>
<keyword evidence="2" id="KW-1185">Reference proteome</keyword>
<gene>
    <name evidence="1" type="ORF">OUZ56_007908</name>
</gene>